<evidence type="ECO:0000256" key="1">
    <source>
        <dbReference type="ARBA" id="ARBA00001946"/>
    </source>
</evidence>
<evidence type="ECO:0000256" key="17">
    <source>
        <dbReference type="ARBA" id="ARBA00023136"/>
    </source>
</evidence>
<dbReference type="InterPro" id="IPR002219">
    <property type="entry name" value="PKC_DAG/PE"/>
</dbReference>
<dbReference type="CDD" id="cd20795">
    <property type="entry name" value="C1_PKD_rpt1"/>
    <property type="match status" value="1"/>
</dbReference>
<feature type="domain" description="Phorbol-ester/DAG-type" evidence="23">
    <location>
        <begin position="118"/>
        <end position="168"/>
    </location>
</feature>
<dbReference type="CDD" id="cd20796">
    <property type="entry name" value="C1_PKD_rpt2"/>
    <property type="match status" value="1"/>
</dbReference>
<dbReference type="InterPro" id="IPR000719">
    <property type="entry name" value="Prot_kinase_dom"/>
</dbReference>
<evidence type="ECO:0000256" key="7">
    <source>
        <dbReference type="ARBA" id="ARBA00022553"/>
    </source>
</evidence>
<evidence type="ECO:0000256" key="12">
    <source>
        <dbReference type="ARBA" id="ARBA00022771"/>
    </source>
</evidence>
<dbReference type="GO" id="GO:0008270">
    <property type="term" value="F:zinc ion binding"/>
    <property type="evidence" value="ECO:0007669"/>
    <property type="project" value="UniProtKB-KW"/>
</dbReference>
<evidence type="ECO:0000256" key="2">
    <source>
        <dbReference type="ARBA" id="ARBA00004370"/>
    </source>
</evidence>
<dbReference type="PRINTS" id="PR00008">
    <property type="entry name" value="DAGPEDOMAIN"/>
</dbReference>
<dbReference type="PROSITE" id="PS50003">
    <property type="entry name" value="PH_DOMAIN"/>
    <property type="match status" value="1"/>
</dbReference>
<feature type="domain" description="Protein kinase" evidence="22">
    <location>
        <begin position="502"/>
        <end position="758"/>
    </location>
</feature>
<evidence type="ECO:0000256" key="14">
    <source>
        <dbReference type="ARBA" id="ARBA00022833"/>
    </source>
</evidence>
<keyword evidence="15 19" id="KW-0067">ATP-binding</keyword>
<dbReference type="PROSITE" id="PS00108">
    <property type="entry name" value="PROTEIN_KINASE_ST"/>
    <property type="match status" value="1"/>
</dbReference>
<evidence type="ECO:0000256" key="3">
    <source>
        <dbReference type="ARBA" id="ARBA00004496"/>
    </source>
</evidence>
<proteinExistence type="inferred from homology"/>
<evidence type="ECO:0000313" key="25">
    <source>
        <dbReference type="RefSeq" id="XP_030635189.1"/>
    </source>
</evidence>
<comment type="cofactor">
    <cofactor evidence="1">
        <name>Mg(2+)</name>
        <dbReference type="ChEBI" id="CHEBI:18420"/>
    </cofactor>
</comment>
<dbReference type="SMART" id="SM00109">
    <property type="entry name" value="C1"/>
    <property type="match status" value="2"/>
</dbReference>
<dbReference type="PROSITE" id="PS00479">
    <property type="entry name" value="ZF_DAG_PE_1"/>
    <property type="match status" value="2"/>
</dbReference>
<evidence type="ECO:0000256" key="5">
    <source>
        <dbReference type="ARBA" id="ARBA00022490"/>
    </source>
</evidence>
<evidence type="ECO:0000256" key="18">
    <source>
        <dbReference type="ARBA" id="ARBA00047272"/>
    </source>
</evidence>
<dbReference type="Proteomes" id="UP000504632">
    <property type="component" value="Chromosome 7"/>
</dbReference>
<dbReference type="PANTHER" id="PTHR22968:SF25">
    <property type="entry name" value="PROTEIN KINASE C"/>
    <property type="match status" value="1"/>
</dbReference>
<dbReference type="CDD" id="cd01239">
    <property type="entry name" value="PH_PKD"/>
    <property type="match status" value="1"/>
</dbReference>
<reference evidence="25" key="1">
    <citation type="submission" date="2025-08" db="UniProtKB">
        <authorList>
            <consortium name="RefSeq"/>
        </authorList>
    </citation>
    <scope>IDENTIFICATION</scope>
</reference>
<keyword evidence="24" id="KW-1185">Reference proteome</keyword>
<keyword evidence="7" id="KW-0597">Phosphoprotein</keyword>
<evidence type="ECO:0000256" key="19">
    <source>
        <dbReference type="PROSITE-ProRule" id="PRU10141"/>
    </source>
</evidence>
<evidence type="ECO:0000256" key="15">
    <source>
        <dbReference type="ARBA" id="ARBA00022840"/>
    </source>
</evidence>
<dbReference type="OrthoDB" id="74314at2759"/>
<dbReference type="CDD" id="cd14082">
    <property type="entry name" value="STKc_PKD"/>
    <property type="match status" value="1"/>
</dbReference>
<organism evidence="24 25">
    <name type="scientific">Chanos chanos</name>
    <name type="common">Milkfish</name>
    <name type="synonym">Mugil chanos</name>
    <dbReference type="NCBI Taxonomy" id="29144"/>
    <lineage>
        <taxon>Eukaryota</taxon>
        <taxon>Metazoa</taxon>
        <taxon>Chordata</taxon>
        <taxon>Craniata</taxon>
        <taxon>Vertebrata</taxon>
        <taxon>Euteleostomi</taxon>
        <taxon>Actinopterygii</taxon>
        <taxon>Neopterygii</taxon>
        <taxon>Teleostei</taxon>
        <taxon>Ostariophysi</taxon>
        <taxon>Gonorynchiformes</taxon>
        <taxon>Chanidae</taxon>
        <taxon>Chanos</taxon>
    </lineage>
</organism>
<dbReference type="SUPFAM" id="SSF56112">
    <property type="entry name" value="Protein kinase-like (PK-like)"/>
    <property type="match status" value="1"/>
</dbReference>
<evidence type="ECO:0000256" key="8">
    <source>
        <dbReference type="ARBA" id="ARBA00022679"/>
    </source>
</evidence>
<evidence type="ECO:0000256" key="6">
    <source>
        <dbReference type="ARBA" id="ARBA00022527"/>
    </source>
</evidence>
<keyword evidence="13 25" id="KW-0418">Kinase</keyword>
<dbReference type="GO" id="GO:0004697">
    <property type="term" value="F:diacylglycerol-dependent serine/threonine kinase activity"/>
    <property type="evidence" value="ECO:0007669"/>
    <property type="project" value="UniProtKB-EC"/>
</dbReference>
<dbReference type="PANTHER" id="PTHR22968">
    <property type="entry name" value="PROTEIN KINASE C, MU"/>
    <property type="match status" value="1"/>
</dbReference>
<evidence type="ECO:0000313" key="24">
    <source>
        <dbReference type="Proteomes" id="UP000504632"/>
    </source>
</evidence>
<keyword evidence="14" id="KW-0862">Zinc</keyword>
<keyword evidence="10" id="KW-0677">Repeat</keyword>
<keyword evidence="8" id="KW-0808">Transferase</keyword>
<dbReference type="Pfam" id="PF00130">
    <property type="entry name" value="C1_1"/>
    <property type="match status" value="2"/>
</dbReference>
<protein>
    <submittedName>
        <fullName evidence="25">Protein kinase D4</fullName>
    </submittedName>
</protein>
<dbReference type="InterPro" id="IPR011993">
    <property type="entry name" value="PH-like_dom_sf"/>
</dbReference>
<dbReference type="Gene3D" id="2.30.29.30">
    <property type="entry name" value="Pleckstrin-homology domain (PH domain)/Phosphotyrosine-binding domain (PTB)"/>
    <property type="match status" value="1"/>
</dbReference>
<dbReference type="InterPro" id="IPR011009">
    <property type="entry name" value="Kinase-like_dom_sf"/>
</dbReference>
<evidence type="ECO:0000256" key="10">
    <source>
        <dbReference type="ARBA" id="ARBA00022737"/>
    </source>
</evidence>
<dbReference type="Gene3D" id="1.10.510.10">
    <property type="entry name" value="Transferase(Phosphotransferase) domain 1"/>
    <property type="match status" value="1"/>
</dbReference>
<comment type="subcellular location">
    <subcellularLocation>
        <location evidence="3">Cytoplasm</location>
    </subcellularLocation>
    <subcellularLocation>
        <location evidence="2">Membrane</location>
    </subcellularLocation>
</comment>
<dbReference type="GO" id="GO:0035556">
    <property type="term" value="P:intracellular signal transduction"/>
    <property type="evidence" value="ECO:0007669"/>
    <property type="project" value="TreeGrafter"/>
</dbReference>
<dbReference type="GeneID" id="115816373"/>
<feature type="binding site" evidence="19">
    <location>
        <position position="531"/>
    </location>
    <ligand>
        <name>ATP</name>
        <dbReference type="ChEBI" id="CHEBI:30616"/>
    </ligand>
</feature>
<evidence type="ECO:0000256" key="20">
    <source>
        <dbReference type="SAM" id="MobiDB-lite"/>
    </source>
</evidence>
<keyword evidence="9" id="KW-0479">Metal-binding</keyword>
<dbReference type="SUPFAM" id="SSF57889">
    <property type="entry name" value="Cysteine-rich domain"/>
    <property type="match status" value="2"/>
</dbReference>
<feature type="region of interest" description="Disordered" evidence="20">
    <location>
        <begin position="472"/>
        <end position="494"/>
    </location>
</feature>
<dbReference type="PROSITE" id="PS50081">
    <property type="entry name" value="ZF_DAG_PE_2"/>
    <property type="match status" value="2"/>
</dbReference>
<evidence type="ECO:0000256" key="16">
    <source>
        <dbReference type="ARBA" id="ARBA00022842"/>
    </source>
</evidence>
<comment type="similarity">
    <text evidence="4">Belongs to the protein kinase superfamily. CAMK Ser/Thr protein kinase family. PKD subfamily.</text>
</comment>
<keyword evidence="16" id="KW-0460">Magnesium</keyword>
<dbReference type="FunFam" id="3.30.60.20:FF:000021">
    <property type="entry name" value="Serine/threonine-protein kinase"/>
    <property type="match status" value="1"/>
</dbReference>
<keyword evidence="12" id="KW-0863">Zinc-finger</keyword>
<gene>
    <name evidence="25" type="primary">prkd4</name>
</gene>
<dbReference type="InterPro" id="IPR057764">
    <property type="entry name" value="Ubiquitin_PRKD1-3_N"/>
</dbReference>
<dbReference type="InterPro" id="IPR008271">
    <property type="entry name" value="Ser/Thr_kinase_AS"/>
</dbReference>
<dbReference type="GO" id="GO:0007200">
    <property type="term" value="P:phospholipase C-activating G protein-coupled receptor signaling pathway"/>
    <property type="evidence" value="ECO:0007669"/>
    <property type="project" value="TreeGrafter"/>
</dbReference>
<dbReference type="CTD" id="565810"/>
<comment type="catalytic activity">
    <reaction evidence="18">
        <text>L-threonyl-[protein] + ATP = O-phospho-L-threonyl-[protein] + ADP + H(+)</text>
        <dbReference type="Rhea" id="RHEA:46608"/>
        <dbReference type="Rhea" id="RHEA-COMP:11060"/>
        <dbReference type="Rhea" id="RHEA-COMP:11605"/>
        <dbReference type="ChEBI" id="CHEBI:15378"/>
        <dbReference type="ChEBI" id="CHEBI:30013"/>
        <dbReference type="ChEBI" id="CHEBI:30616"/>
        <dbReference type="ChEBI" id="CHEBI:61977"/>
        <dbReference type="ChEBI" id="CHEBI:456216"/>
        <dbReference type="EC" id="2.7.11.13"/>
    </reaction>
</comment>
<dbReference type="Pfam" id="PF25525">
    <property type="entry name" value="Ubiquitin_PRKD1_N"/>
    <property type="match status" value="1"/>
</dbReference>
<dbReference type="Pfam" id="PF00069">
    <property type="entry name" value="Pkinase"/>
    <property type="match status" value="1"/>
</dbReference>
<dbReference type="SUPFAM" id="SSF50729">
    <property type="entry name" value="PH domain-like"/>
    <property type="match status" value="1"/>
</dbReference>
<dbReference type="InParanoid" id="A0A6J2VTY1"/>
<feature type="compositionally biased region" description="Basic and acidic residues" evidence="20">
    <location>
        <begin position="477"/>
        <end position="490"/>
    </location>
</feature>
<evidence type="ECO:0000259" key="21">
    <source>
        <dbReference type="PROSITE" id="PS50003"/>
    </source>
</evidence>
<dbReference type="AlphaFoldDB" id="A0A6J2VTY1"/>
<dbReference type="Gene3D" id="3.30.60.20">
    <property type="match status" value="2"/>
</dbReference>
<keyword evidence="5" id="KW-0963">Cytoplasm</keyword>
<feature type="domain" description="Phorbol-ester/DAG-type" evidence="23">
    <location>
        <begin position="237"/>
        <end position="287"/>
    </location>
</feature>
<dbReference type="FunFam" id="1.10.510.10:FF:001159">
    <property type="entry name" value="Protein kinase D4"/>
    <property type="match status" value="1"/>
</dbReference>
<name>A0A6J2VTY1_CHACN</name>
<evidence type="ECO:0000259" key="22">
    <source>
        <dbReference type="PROSITE" id="PS50011"/>
    </source>
</evidence>
<evidence type="ECO:0000256" key="13">
    <source>
        <dbReference type="ARBA" id="ARBA00022777"/>
    </source>
</evidence>
<keyword evidence="17" id="KW-0472">Membrane</keyword>
<dbReference type="FunFam" id="3.30.200.20:FF:000042">
    <property type="entry name" value="Aurora kinase A"/>
    <property type="match status" value="1"/>
</dbReference>
<dbReference type="InterPro" id="IPR046349">
    <property type="entry name" value="C1-like_sf"/>
</dbReference>
<feature type="domain" description="PH" evidence="21">
    <location>
        <begin position="370"/>
        <end position="470"/>
    </location>
</feature>
<dbReference type="RefSeq" id="XP_030635189.1">
    <property type="nucleotide sequence ID" value="XM_030779329.1"/>
</dbReference>
<dbReference type="GO" id="GO:0005829">
    <property type="term" value="C:cytosol"/>
    <property type="evidence" value="ECO:0007669"/>
    <property type="project" value="TreeGrafter"/>
</dbReference>
<dbReference type="SMART" id="SM00220">
    <property type="entry name" value="S_TKc"/>
    <property type="match status" value="1"/>
</dbReference>
<dbReference type="InterPro" id="IPR017441">
    <property type="entry name" value="Protein_kinase_ATP_BS"/>
</dbReference>
<dbReference type="GO" id="GO:0005524">
    <property type="term" value="F:ATP binding"/>
    <property type="evidence" value="ECO:0007669"/>
    <property type="project" value="UniProtKB-UniRule"/>
</dbReference>
<dbReference type="PROSITE" id="PS00107">
    <property type="entry name" value="PROTEIN_KINASE_ATP"/>
    <property type="match status" value="1"/>
</dbReference>
<dbReference type="FunFam" id="2.30.29.30:FF:000562">
    <property type="entry name" value="Protein kinase D4"/>
    <property type="match status" value="1"/>
</dbReference>
<dbReference type="PROSITE" id="PS50011">
    <property type="entry name" value="PROTEIN_KINASE_DOM"/>
    <property type="match status" value="1"/>
</dbReference>
<sequence>MDSGISSSFSTMSVESSPNHQGPFIIQFQIGLFKEVKRIAGTQLSFQGAKRLAAEIIEKKAPEYSVVGLGEKLLLFRHDPSSENILHRLTDSDTLHDGDLVEIILSASACVTEIKFRPHSLVVQTYRTPTFCNHCGEMLWGLVRQGLKCEGCGLDFHKRCVLQLPNNCSRASRRCGPSLSLFPPGRPRTPSLSNQAGGSLEEISISKRNSRSRPNSWVEQPVWLGVGSGKGVQLRIPHTFHIHTYKRPTACQHCHRLLKGLFRQGLQCSDCKYNCHRRCEVFVPADCRGEKCTNGEDSESLTSQDGDTDDKDTALVSENDLYGVFTQDASLLPAETTPLPRLQVSPCFSSNIPLMRVVQSVRHTKQRASGILKKGWLLHHTNSDLMRKRHYWVLDSKSITLYQNENTNKYYRELPLSDVLQIRGPDQLTVPLSPGNSAHSFELVTGTLVYCVVAGKEGQAWEGAFRQALMPVQGSREAQRKEGGDAGEGDKESEDISATYQIFSDEVLGSGQFGVVYGGKHRQTGRTVAVKVIDKTRFPSQQERQMRNEVAILQNLSHHGVVLLEGMFETTEHIFVVMEKLHSDMLEMILSNENGRLPERTTRFLVTQILEALRYLHFKHIAHCDLKPENVLLASPDPFPQVKLCDFGFARIIGEKSFRRSVVGTPAYLAPEVINSNGYNRSLDMWAVGVILYVSLSGTFPFNEDEDIHQQITNAAFMYPRHPWSLISLEAVSLINNLLQVVVRRRFSVGKALGHPWLQNFQLWCDLREFEQRMGRRYLTHEGDDERWRRHAQEKGLDFPEHLATLTSGEDSTN</sequence>
<evidence type="ECO:0000259" key="23">
    <source>
        <dbReference type="PROSITE" id="PS50081"/>
    </source>
</evidence>
<evidence type="ECO:0000256" key="11">
    <source>
        <dbReference type="ARBA" id="ARBA00022741"/>
    </source>
</evidence>
<dbReference type="SMART" id="SM00233">
    <property type="entry name" value="PH"/>
    <property type="match status" value="1"/>
</dbReference>
<dbReference type="InterPro" id="IPR020454">
    <property type="entry name" value="DAG/PE-bd"/>
</dbReference>
<keyword evidence="11 19" id="KW-0547">Nucleotide-binding</keyword>
<keyword evidence="6" id="KW-0723">Serine/threonine-protein kinase</keyword>
<dbReference type="GO" id="GO:0016020">
    <property type="term" value="C:membrane"/>
    <property type="evidence" value="ECO:0007669"/>
    <property type="project" value="UniProtKB-SubCell"/>
</dbReference>
<dbReference type="InterPro" id="IPR001849">
    <property type="entry name" value="PH_domain"/>
</dbReference>
<accession>A0A6J2VTY1</accession>
<evidence type="ECO:0000256" key="4">
    <source>
        <dbReference type="ARBA" id="ARBA00008582"/>
    </source>
</evidence>
<evidence type="ECO:0000256" key="9">
    <source>
        <dbReference type="ARBA" id="ARBA00022723"/>
    </source>
</evidence>